<reference evidence="1 2" key="1">
    <citation type="submission" date="2019-07" db="EMBL/GenBank/DDBJ databases">
        <title>Whole genome shotgun sequence of Skermanella aerolata NBRC 106429.</title>
        <authorList>
            <person name="Hosoyama A."/>
            <person name="Uohara A."/>
            <person name="Ohji S."/>
            <person name="Ichikawa N."/>
        </authorList>
    </citation>
    <scope>NUCLEOTIDE SEQUENCE [LARGE SCALE GENOMIC DNA]</scope>
    <source>
        <strain evidence="1 2">NBRC 106429</strain>
    </source>
</reference>
<proteinExistence type="predicted"/>
<accession>A0A512E4Q1</accession>
<name>A0A512E4Q1_9PROT</name>
<dbReference type="EMBL" id="BJYZ01000133">
    <property type="protein sequence ID" value="GEO43691.1"/>
    <property type="molecule type" value="Genomic_DNA"/>
</dbReference>
<evidence type="ECO:0000313" key="2">
    <source>
        <dbReference type="Proteomes" id="UP000321523"/>
    </source>
</evidence>
<organism evidence="1 2">
    <name type="scientific">Skermanella aerolata</name>
    <dbReference type="NCBI Taxonomy" id="393310"/>
    <lineage>
        <taxon>Bacteria</taxon>
        <taxon>Pseudomonadati</taxon>
        <taxon>Pseudomonadota</taxon>
        <taxon>Alphaproteobacteria</taxon>
        <taxon>Rhodospirillales</taxon>
        <taxon>Azospirillaceae</taxon>
        <taxon>Skermanella</taxon>
    </lineage>
</organism>
<protein>
    <submittedName>
        <fullName evidence="1">Uncharacterized protein</fullName>
    </submittedName>
</protein>
<keyword evidence="2" id="KW-1185">Reference proteome</keyword>
<dbReference type="AlphaFoldDB" id="A0A512E4Q1"/>
<comment type="caution">
    <text evidence="1">The sequence shown here is derived from an EMBL/GenBank/DDBJ whole genome shotgun (WGS) entry which is preliminary data.</text>
</comment>
<sequence>MSGRAGALQPPLDFLAAYAQGTGDGADRHAFGMQPAHFIVQILPGGPLRHQLGLFGCRFRLLVTVMLSQLSGDLSCR</sequence>
<dbReference type="Proteomes" id="UP000321523">
    <property type="component" value="Unassembled WGS sequence"/>
</dbReference>
<gene>
    <name evidence="1" type="ORF">SAE02_78390</name>
</gene>
<evidence type="ECO:0000313" key="1">
    <source>
        <dbReference type="EMBL" id="GEO43691.1"/>
    </source>
</evidence>